<dbReference type="Pfam" id="PF10584">
    <property type="entry name" value="Proteasome_A_N"/>
    <property type="match status" value="1"/>
</dbReference>
<protein>
    <recommendedName>
        <fullName evidence="5">Proteasome subunit alpha type</fullName>
    </recommendedName>
</protein>
<dbReference type="SUPFAM" id="SSF56235">
    <property type="entry name" value="N-terminal nucleophile aminohydrolases (Ntn hydrolases)"/>
    <property type="match status" value="1"/>
</dbReference>
<evidence type="ECO:0000256" key="4">
    <source>
        <dbReference type="PROSITE-ProRule" id="PRU00808"/>
    </source>
</evidence>
<dbReference type="InterPro" id="IPR000426">
    <property type="entry name" value="Proteasome_asu_N"/>
</dbReference>
<dbReference type="FunFam" id="3.60.20.10:FF:000054">
    <property type="entry name" value="Proteasome subunit alpha type"/>
    <property type="match status" value="1"/>
</dbReference>
<dbReference type="Proteomes" id="UP000224006">
    <property type="component" value="Chromosome I"/>
</dbReference>
<organism evidence="7 8">
    <name type="scientific">Besnoitia besnoiti</name>
    <name type="common">Apicomplexan protozoan</name>
    <dbReference type="NCBI Taxonomy" id="94643"/>
    <lineage>
        <taxon>Eukaryota</taxon>
        <taxon>Sar</taxon>
        <taxon>Alveolata</taxon>
        <taxon>Apicomplexa</taxon>
        <taxon>Conoidasida</taxon>
        <taxon>Coccidia</taxon>
        <taxon>Eucoccidiorida</taxon>
        <taxon>Eimeriorina</taxon>
        <taxon>Sarcocystidae</taxon>
        <taxon>Besnoitia</taxon>
    </lineage>
</organism>
<dbReference type="GO" id="GO:0005634">
    <property type="term" value="C:nucleus"/>
    <property type="evidence" value="ECO:0007669"/>
    <property type="project" value="UniProtKB-SubCell"/>
</dbReference>
<evidence type="ECO:0000313" key="7">
    <source>
        <dbReference type="EMBL" id="PFH38063.1"/>
    </source>
</evidence>
<dbReference type="GO" id="GO:0019773">
    <property type="term" value="C:proteasome core complex, alpha-subunit complex"/>
    <property type="evidence" value="ECO:0007669"/>
    <property type="project" value="UniProtKB-UniRule"/>
</dbReference>
<evidence type="ECO:0000256" key="2">
    <source>
        <dbReference type="ARBA" id="ARBA00022942"/>
    </source>
</evidence>
<dbReference type="InterPro" id="IPR050115">
    <property type="entry name" value="Proteasome_alpha"/>
</dbReference>
<dbReference type="InterPro" id="IPR029055">
    <property type="entry name" value="Ntn_hydrolases_N"/>
</dbReference>
<evidence type="ECO:0000256" key="1">
    <source>
        <dbReference type="ARBA" id="ARBA00022490"/>
    </source>
</evidence>
<feature type="domain" description="Proteasome alpha-type subunits" evidence="6">
    <location>
        <begin position="31"/>
        <end position="53"/>
    </location>
</feature>
<dbReference type="PROSITE" id="PS00388">
    <property type="entry name" value="PROTEASOME_ALPHA_1"/>
    <property type="match status" value="1"/>
</dbReference>
<dbReference type="KEGG" id="bbes:BESB_004040"/>
<dbReference type="AlphaFoldDB" id="A0A2A9MPP8"/>
<dbReference type="NCBIfam" id="NF003075">
    <property type="entry name" value="PRK03996.1"/>
    <property type="match status" value="1"/>
</dbReference>
<evidence type="ECO:0000256" key="3">
    <source>
        <dbReference type="ARBA" id="ARBA00023242"/>
    </source>
</evidence>
<dbReference type="OrthoDB" id="431557at2759"/>
<evidence type="ECO:0000256" key="5">
    <source>
        <dbReference type="RuleBase" id="RU000551"/>
    </source>
</evidence>
<evidence type="ECO:0000259" key="6">
    <source>
        <dbReference type="PROSITE" id="PS00388"/>
    </source>
</evidence>
<name>A0A2A9MPP8_BESBE</name>
<dbReference type="EMBL" id="NWUJ01000001">
    <property type="protein sequence ID" value="PFH38063.1"/>
    <property type="molecule type" value="Genomic_DNA"/>
</dbReference>
<accession>A0A2A9MPP8</accession>
<sequence>MFSTSACLVDGLARVHDLLEQCFVSVRRSEYDRGVNTFSPEGRLFQVEYALGAIKLGSTAVGVQTKDGVILASERRITSCLLDHRSIQKIVEIDSHIACAMSGLIADARTLIDHARVECANHFFTYNEKMSIHSCIDSVADLALDFSDVSDGRRKKTMSRPFGVALLVAGVDDQGPSLWCADPSGTVTKYQAVAIGSAQEGAETMLQEQYSQSMSFEDAEALVLSVLRQVMEEKLNCDNVEVACVKTSDRKYHQYTSEELQALIDRLPAPTLPTATDLPASS</sequence>
<keyword evidence="3 5" id="KW-0539">Nucleus</keyword>
<comment type="similarity">
    <text evidence="4 5">Belongs to the peptidase T1A family.</text>
</comment>
<dbReference type="STRING" id="94643.A0A2A9MPP8"/>
<comment type="caution">
    <text evidence="7">The sequence shown here is derived from an EMBL/GenBank/DDBJ whole genome shotgun (WGS) entry which is preliminary data.</text>
</comment>
<dbReference type="InterPro" id="IPR001353">
    <property type="entry name" value="Proteasome_sua/b"/>
</dbReference>
<dbReference type="GeneID" id="40305467"/>
<dbReference type="CDD" id="cd03753">
    <property type="entry name" value="proteasome_alpha_type_5"/>
    <property type="match status" value="1"/>
</dbReference>
<comment type="subcellular location">
    <subcellularLocation>
        <location evidence="5">Cytoplasm</location>
    </subcellularLocation>
    <subcellularLocation>
        <location evidence="5">Nucleus</location>
    </subcellularLocation>
</comment>
<keyword evidence="2 4" id="KW-0647">Proteasome</keyword>
<dbReference type="PROSITE" id="PS51475">
    <property type="entry name" value="PROTEASOME_ALPHA_2"/>
    <property type="match status" value="1"/>
</dbReference>
<dbReference type="GO" id="GO:0005737">
    <property type="term" value="C:cytoplasm"/>
    <property type="evidence" value="ECO:0007669"/>
    <property type="project" value="UniProtKB-SubCell"/>
</dbReference>
<evidence type="ECO:0000313" key="8">
    <source>
        <dbReference type="Proteomes" id="UP000224006"/>
    </source>
</evidence>
<dbReference type="Pfam" id="PF00227">
    <property type="entry name" value="Proteasome"/>
    <property type="match status" value="1"/>
</dbReference>
<keyword evidence="8" id="KW-1185">Reference proteome</keyword>
<dbReference type="InterPro" id="IPR023332">
    <property type="entry name" value="Proteasome_alpha-type"/>
</dbReference>
<gene>
    <name evidence="7" type="ORF">BESB_004040</name>
</gene>
<dbReference type="PANTHER" id="PTHR11599">
    <property type="entry name" value="PROTEASOME SUBUNIT ALPHA/BETA"/>
    <property type="match status" value="1"/>
</dbReference>
<keyword evidence="1 5" id="KW-0963">Cytoplasm</keyword>
<dbReference type="Gene3D" id="3.60.20.10">
    <property type="entry name" value="Glutamine Phosphoribosylpyrophosphate, subunit 1, domain 1"/>
    <property type="match status" value="1"/>
</dbReference>
<dbReference type="VEuPathDB" id="ToxoDB:BESB_004040"/>
<comment type="subunit">
    <text evidence="5">The 26S proteasome consists of a 20S proteasome core and two 19S regulatory subunits.</text>
</comment>
<dbReference type="RefSeq" id="XP_029222072.1">
    <property type="nucleotide sequence ID" value="XM_029359159.1"/>
</dbReference>
<dbReference type="SMART" id="SM00948">
    <property type="entry name" value="Proteasome_A_N"/>
    <property type="match status" value="1"/>
</dbReference>
<proteinExistence type="inferred from homology"/>
<dbReference type="GO" id="GO:0043161">
    <property type="term" value="P:proteasome-mediated ubiquitin-dependent protein catabolic process"/>
    <property type="evidence" value="ECO:0007669"/>
    <property type="project" value="InterPro"/>
</dbReference>
<reference evidence="7 8" key="1">
    <citation type="submission" date="2017-09" db="EMBL/GenBank/DDBJ databases">
        <title>Genome sequencing of Besnoitia besnoiti strain Bb-Ger1.</title>
        <authorList>
            <person name="Schares G."/>
            <person name="Venepally P."/>
            <person name="Lorenzi H.A."/>
        </authorList>
    </citation>
    <scope>NUCLEOTIDE SEQUENCE [LARGE SCALE GENOMIC DNA]</scope>
    <source>
        <strain evidence="7 8">Bb-Ger1</strain>
    </source>
</reference>
<dbReference type="InterPro" id="IPR033812">
    <property type="entry name" value="Proteasome_alpha_type_5"/>
</dbReference>